<keyword evidence="4 6" id="KW-0520">NAD</keyword>
<dbReference type="GO" id="GO:0016655">
    <property type="term" value="F:oxidoreductase activity, acting on NAD(P)H, quinone or similar compound as acceptor"/>
    <property type="evidence" value="ECO:0007669"/>
    <property type="project" value="InterPro"/>
</dbReference>
<dbReference type="GO" id="GO:0016652">
    <property type="term" value="F:oxidoreductase activity, acting on NAD(P)H as acceptor"/>
    <property type="evidence" value="ECO:0007669"/>
    <property type="project" value="UniProtKB-UniRule"/>
</dbReference>
<dbReference type="GO" id="GO:0010181">
    <property type="term" value="F:FMN binding"/>
    <property type="evidence" value="ECO:0007669"/>
    <property type="project" value="UniProtKB-UniRule"/>
</dbReference>
<keyword evidence="2 6" id="KW-0288">FMN</keyword>
<comment type="subunit">
    <text evidence="6">Homodimer.</text>
</comment>
<comment type="function">
    <text evidence="6">Quinone reductase that provides resistance to thiol-specific stress caused by electrophilic quinones.</text>
</comment>
<feature type="binding site" evidence="6">
    <location>
        <begin position="15"/>
        <end position="17"/>
    </location>
    <ligand>
        <name>FMN</name>
        <dbReference type="ChEBI" id="CHEBI:58210"/>
    </ligand>
</feature>
<feature type="binding site" evidence="6">
    <location>
        <position position="10"/>
    </location>
    <ligand>
        <name>FMN</name>
        <dbReference type="ChEBI" id="CHEBI:58210"/>
    </ligand>
</feature>
<gene>
    <name evidence="6" type="primary">azoR</name>
    <name evidence="8" type="ORF">EDE15_3813</name>
</gene>
<dbReference type="EMBL" id="RSDW01000001">
    <property type="protein sequence ID" value="RSL18252.1"/>
    <property type="molecule type" value="Genomic_DNA"/>
</dbReference>
<evidence type="ECO:0000259" key="7">
    <source>
        <dbReference type="Pfam" id="PF02525"/>
    </source>
</evidence>
<evidence type="ECO:0000256" key="6">
    <source>
        <dbReference type="HAMAP-Rule" id="MF_01216"/>
    </source>
</evidence>
<dbReference type="InterPro" id="IPR003680">
    <property type="entry name" value="Flavodoxin_fold"/>
</dbReference>
<evidence type="ECO:0000256" key="3">
    <source>
        <dbReference type="ARBA" id="ARBA00023002"/>
    </source>
</evidence>
<comment type="function">
    <text evidence="6">Also exhibits azoreductase activity. Catalyzes the reductive cleavage of the azo bond in aromatic azo compounds to the corresponding amines.</text>
</comment>
<dbReference type="SUPFAM" id="SSF52218">
    <property type="entry name" value="Flavoproteins"/>
    <property type="match status" value="1"/>
</dbReference>
<evidence type="ECO:0000256" key="1">
    <source>
        <dbReference type="ARBA" id="ARBA00022630"/>
    </source>
</evidence>
<evidence type="ECO:0000313" key="8">
    <source>
        <dbReference type="EMBL" id="RSL18252.1"/>
    </source>
</evidence>
<dbReference type="PANTHER" id="PTHR43741">
    <property type="entry name" value="FMN-DEPENDENT NADH-AZOREDUCTASE 1"/>
    <property type="match status" value="1"/>
</dbReference>
<dbReference type="EC" id="1.7.1.17" evidence="6"/>
<keyword evidence="3 6" id="KW-0560">Oxidoreductase</keyword>
<accession>A0A428MN38</accession>
<reference evidence="8 9" key="1">
    <citation type="submission" date="2018-12" db="EMBL/GenBank/DDBJ databases">
        <title>Sequencing of bacterial isolates from soil warming experiment in Harvard Forest, Massachusetts, USA.</title>
        <authorList>
            <person name="Deangelis K."/>
        </authorList>
    </citation>
    <scope>NUCLEOTIDE SEQUENCE [LARGE SCALE GENOMIC DNA]</scope>
    <source>
        <strain evidence="8 9">EB153</strain>
    </source>
</reference>
<evidence type="ECO:0000256" key="2">
    <source>
        <dbReference type="ARBA" id="ARBA00022643"/>
    </source>
</evidence>
<comment type="similarity">
    <text evidence="6">Belongs to the azoreductase type 1 family.</text>
</comment>
<dbReference type="OrthoDB" id="9805013at2"/>
<dbReference type="GO" id="GO:0009055">
    <property type="term" value="F:electron transfer activity"/>
    <property type="evidence" value="ECO:0007669"/>
    <property type="project" value="UniProtKB-UniRule"/>
</dbReference>
<comment type="caution">
    <text evidence="8">The sequence shown here is derived from an EMBL/GenBank/DDBJ whole genome shotgun (WGS) entry which is preliminary data.</text>
</comment>
<dbReference type="AlphaFoldDB" id="A0A428MN38"/>
<evidence type="ECO:0000256" key="4">
    <source>
        <dbReference type="ARBA" id="ARBA00023027"/>
    </source>
</evidence>
<keyword evidence="1 6" id="KW-0285">Flavoprotein</keyword>
<protein>
    <recommendedName>
        <fullName evidence="6">FMN dependent NADH:quinone oxidoreductase</fullName>
        <ecNumber evidence="6">1.6.5.-</ecNumber>
    </recommendedName>
    <alternativeName>
        <fullName evidence="6">Azo-dye reductase</fullName>
    </alternativeName>
    <alternativeName>
        <fullName evidence="6">FMN-dependent NADH-azo compound oxidoreductase</fullName>
    </alternativeName>
    <alternativeName>
        <fullName evidence="6">FMN-dependent NADH-azoreductase</fullName>
        <ecNumber evidence="6">1.7.1.17</ecNumber>
    </alternativeName>
</protein>
<dbReference type="PANTHER" id="PTHR43741:SF4">
    <property type="entry name" value="FMN-DEPENDENT NADH:QUINONE OXIDOREDUCTASE"/>
    <property type="match status" value="1"/>
</dbReference>
<name>A0A428MN38_9BACT</name>
<comment type="caution">
    <text evidence="6">Lacks conserved residue(s) required for the propagation of feature annotation.</text>
</comment>
<dbReference type="Gene3D" id="3.40.50.360">
    <property type="match status" value="1"/>
</dbReference>
<evidence type="ECO:0000256" key="5">
    <source>
        <dbReference type="ARBA" id="ARBA00048542"/>
    </source>
</evidence>
<evidence type="ECO:0000313" key="9">
    <source>
        <dbReference type="Proteomes" id="UP000269669"/>
    </source>
</evidence>
<dbReference type="RefSeq" id="WP_125486638.1">
    <property type="nucleotide sequence ID" value="NZ_RSDW01000001.1"/>
</dbReference>
<comment type="cofactor">
    <cofactor evidence="6">
        <name>FMN</name>
        <dbReference type="ChEBI" id="CHEBI:58210"/>
    </cofactor>
    <text evidence="6">Binds 1 FMN per subunit.</text>
</comment>
<dbReference type="EC" id="1.6.5.-" evidence="6"/>
<dbReference type="HAMAP" id="MF_01216">
    <property type="entry name" value="Azoreductase_type1"/>
    <property type="match status" value="1"/>
</dbReference>
<comment type="catalytic activity">
    <reaction evidence="5">
        <text>N,N-dimethyl-1,4-phenylenediamine + anthranilate + 2 NAD(+) = 2-(4-dimethylaminophenyl)diazenylbenzoate + 2 NADH + 2 H(+)</text>
        <dbReference type="Rhea" id="RHEA:55872"/>
        <dbReference type="ChEBI" id="CHEBI:15378"/>
        <dbReference type="ChEBI" id="CHEBI:15783"/>
        <dbReference type="ChEBI" id="CHEBI:16567"/>
        <dbReference type="ChEBI" id="CHEBI:57540"/>
        <dbReference type="ChEBI" id="CHEBI:57945"/>
        <dbReference type="ChEBI" id="CHEBI:71579"/>
        <dbReference type="EC" id="1.7.1.17"/>
    </reaction>
    <physiologicalReaction direction="right-to-left" evidence="5">
        <dbReference type="Rhea" id="RHEA:55874"/>
    </physiologicalReaction>
</comment>
<dbReference type="InterPro" id="IPR029039">
    <property type="entry name" value="Flavoprotein-like_sf"/>
</dbReference>
<organism evidence="8 9">
    <name type="scientific">Edaphobacter aggregans</name>
    <dbReference type="NCBI Taxonomy" id="570835"/>
    <lineage>
        <taxon>Bacteria</taxon>
        <taxon>Pseudomonadati</taxon>
        <taxon>Acidobacteriota</taxon>
        <taxon>Terriglobia</taxon>
        <taxon>Terriglobales</taxon>
        <taxon>Acidobacteriaceae</taxon>
        <taxon>Edaphobacter</taxon>
    </lineage>
</organism>
<dbReference type="InterPro" id="IPR050104">
    <property type="entry name" value="FMN-dep_NADH:Q_OxRdtase_AzoR1"/>
</dbReference>
<comment type="catalytic activity">
    <reaction evidence="6">
        <text>2 a quinone + NADH + H(+) = 2 a 1,4-benzosemiquinone + NAD(+)</text>
        <dbReference type="Rhea" id="RHEA:65952"/>
        <dbReference type="ChEBI" id="CHEBI:15378"/>
        <dbReference type="ChEBI" id="CHEBI:57540"/>
        <dbReference type="ChEBI" id="CHEBI:57945"/>
        <dbReference type="ChEBI" id="CHEBI:132124"/>
        <dbReference type="ChEBI" id="CHEBI:134225"/>
    </reaction>
</comment>
<feature type="domain" description="Flavodoxin-like fold" evidence="7">
    <location>
        <begin position="3"/>
        <end position="183"/>
    </location>
</feature>
<proteinExistence type="inferred from homology"/>
<dbReference type="Pfam" id="PF02525">
    <property type="entry name" value="Flavodoxin_2"/>
    <property type="match status" value="1"/>
</dbReference>
<dbReference type="Proteomes" id="UP000269669">
    <property type="component" value="Unassembled WGS sequence"/>
</dbReference>
<dbReference type="InterPro" id="IPR023048">
    <property type="entry name" value="NADH:quinone_OxRdtase_FMN_depd"/>
</dbReference>
<sequence length="206" mass="21911">MPTLLHVDSSPLESSVSRELTREFVKTWKAAHPDGKVIGRDLAKFAPKPLDAAWIGAAYTSEAGRTVEQNETLALSEELIGELQAADEYVFGVSMHNFSIPAALKLWIDQVCRSGKTFAYGEGGPQGLLQGKRATVLVASGGVYEPGTPAGAMNFVEPYLRSVLGFVGVTDVKFVTAGGVAKVMMGAVDRGEFLKPALEQVRAIAA</sequence>
<keyword evidence="9" id="KW-1185">Reference proteome</keyword>